<protein>
    <submittedName>
        <fullName evidence="1">Uncharacterized protein</fullName>
    </submittedName>
</protein>
<accession>A0AAV4TQD6</accession>
<reference evidence="1 2" key="1">
    <citation type="submission" date="2021-06" db="EMBL/GenBank/DDBJ databases">
        <title>Caerostris extrusa draft genome.</title>
        <authorList>
            <person name="Kono N."/>
            <person name="Arakawa K."/>
        </authorList>
    </citation>
    <scope>NUCLEOTIDE SEQUENCE [LARGE SCALE GENOMIC DNA]</scope>
</reference>
<sequence>MEKEGIRLCSFLCTILRKEWFLRDLLKVKFRSSTGINCVIPEASSSKSALYDSFGLLECSVALCDDQFNDLLSEKTLNIDMFIWNYRKSTHMCCGQTKQTQNGEESVLHTVQHNLSSNIQHLAYHSRTSGCLNLKTAGPEQLQNIPDDPHYLRTAWRLKRKIKDVGCKKKRTAPLRSLKSEVLLFHWNLLHHSEASSSKSALSDSFGASGVPSSFV</sequence>
<proteinExistence type="predicted"/>
<comment type="caution">
    <text evidence="1">The sequence shown here is derived from an EMBL/GenBank/DDBJ whole genome shotgun (WGS) entry which is preliminary data.</text>
</comment>
<evidence type="ECO:0000313" key="1">
    <source>
        <dbReference type="EMBL" id="GIY46947.1"/>
    </source>
</evidence>
<keyword evidence="2" id="KW-1185">Reference proteome</keyword>
<dbReference type="EMBL" id="BPLR01011506">
    <property type="protein sequence ID" value="GIY46947.1"/>
    <property type="molecule type" value="Genomic_DNA"/>
</dbReference>
<gene>
    <name evidence="1" type="ORF">CEXT_252021</name>
</gene>
<dbReference type="Proteomes" id="UP001054945">
    <property type="component" value="Unassembled WGS sequence"/>
</dbReference>
<name>A0AAV4TQD6_CAEEX</name>
<evidence type="ECO:0000313" key="2">
    <source>
        <dbReference type="Proteomes" id="UP001054945"/>
    </source>
</evidence>
<organism evidence="1 2">
    <name type="scientific">Caerostris extrusa</name>
    <name type="common">Bark spider</name>
    <name type="synonym">Caerostris bankana</name>
    <dbReference type="NCBI Taxonomy" id="172846"/>
    <lineage>
        <taxon>Eukaryota</taxon>
        <taxon>Metazoa</taxon>
        <taxon>Ecdysozoa</taxon>
        <taxon>Arthropoda</taxon>
        <taxon>Chelicerata</taxon>
        <taxon>Arachnida</taxon>
        <taxon>Araneae</taxon>
        <taxon>Araneomorphae</taxon>
        <taxon>Entelegynae</taxon>
        <taxon>Araneoidea</taxon>
        <taxon>Araneidae</taxon>
        <taxon>Caerostris</taxon>
    </lineage>
</organism>
<dbReference type="AlphaFoldDB" id="A0AAV4TQD6"/>